<organism evidence="1 2">
    <name type="scientific">Methylobacterium pseudosasicola</name>
    <dbReference type="NCBI Taxonomy" id="582667"/>
    <lineage>
        <taxon>Bacteria</taxon>
        <taxon>Pseudomonadati</taxon>
        <taxon>Pseudomonadota</taxon>
        <taxon>Alphaproteobacteria</taxon>
        <taxon>Hyphomicrobiales</taxon>
        <taxon>Methylobacteriaceae</taxon>
        <taxon>Methylobacterium</taxon>
    </lineage>
</organism>
<gene>
    <name evidence="1" type="ORF">SAMN05192568_106119</name>
</gene>
<proteinExistence type="predicted"/>
<sequence length="73" mass="8140">MARDTYNPAGLTLETREAHQRVFCQCDVLKEMPLHLLRGLWDQYDGTNAPEGFEGEAIHLALNMVGDGSYCAV</sequence>
<dbReference type="Proteomes" id="UP000199048">
    <property type="component" value="Unassembled WGS sequence"/>
</dbReference>
<reference evidence="2" key="1">
    <citation type="submission" date="2016-10" db="EMBL/GenBank/DDBJ databases">
        <authorList>
            <person name="Varghese N."/>
            <person name="Submissions S."/>
        </authorList>
    </citation>
    <scope>NUCLEOTIDE SEQUENCE [LARGE SCALE GENOMIC DNA]</scope>
    <source>
        <strain evidence="2">BL36</strain>
    </source>
</reference>
<dbReference type="STRING" id="582667.SAMN05192568_106119"/>
<dbReference type="EMBL" id="FOTK01000061">
    <property type="protein sequence ID" value="SFM82487.1"/>
    <property type="molecule type" value="Genomic_DNA"/>
</dbReference>
<evidence type="ECO:0000313" key="1">
    <source>
        <dbReference type="EMBL" id="SFM82487.1"/>
    </source>
</evidence>
<accession>A0A1I4U0S7</accession>
<evidence type="ECO:0000313" key="2">
    <source>
        <dbReference type="Proteomes" id="UP000199048"/>
    </source>
</evidence>
<protein>
    <submittedName>
        <fullName evidence="1">Uncharacterized protein</fullName>
    </submittedName>
</protein>
<keyword evidence="2" id="KW-1185">Reference proteome</keyword>
<dbReference type="AlphaFoldDB" id="A0A1I4U0S7"/>
<dbReference type="RefSeq" id="WP_092046522.1">
    <property type="nucleotide sequence ID" value="NZ_FOTK01000061.1"/>
</dbReference>
<name>A0A1I4U0S7_9HYPH</name>